<comment type="similarity">
    <text evidence="3 13">Belongs to the PIGM family.</text>
</comment>
<evidence type="ECO:0000256" key="6">
    <source>
        <dbReference type="ARBA" id="ARBA00022676"/>
    </source>
</evidence>
<accession>A0A0C2W5C4</accession>
<dbReference type="HOGENOM" id="CLU_024220_3_1_1"/>
<feature type="transmembrane region" description="Helical" evidence="13">
    <location>
        <begin position="21"/>
        <end position="39"/>
    </location>
</feature>
<dbReference type="UniPathway" id="UPA00196"/>
<dbReference type="EC" id="2.4.1.-" evidence="13"/>
<dbReference type="GO" id="GO:0005789">
    <property type="term" value="C:endoplasmic reticulum membrane"/>
    <property type="evidence" value="ECO:0007669"/>
    <property type="project" value="UniProtKB-SubCell"/>
</dbReference>
<keyword evidence="7 13" id="KW-0808">Transferase</keyword>
<dbReference type="Proteomes" id="UP000054097">
    <property type="component" value="Unassembled WGS sequence"/>
</dbReference>
<feature type="transmembrane region" description="Helical" evidence="13">
    <location>
        <begin position="394"/>
        <end position="420"/>
    </location>
</feature>
<evidence type="ECO:0000256" key="7">
    <source>
        <dbReference type="ARBA" id="ARBA00022679"/>
    </source>
</evidence>
<gene>
    <name evidence="14" type="ORF">M408DRAFT_333363</name>
</gene>
<evidence type="ECO:0000256" key="11">
    <source>
        <dbReference type="ARBA" id="ARBA00023136"/>
    </source>
</evidence>
<dbReference type="EMBL" id="KN824377">
    <property type="protein sequence ID" value="KIM21618.1"/>
    <property type="molecule type" value="Genomic_DNA"/>
</dbReference>
<feature type="transmembrane region" description="Helical" evidence="13">
    <location>
        <begin position="472"/>
        <end position="492"/>
    </location>
</feature>
<comment type="function">
    <text evidence="12 13">Mannosyltransferase involved in glycosylphosphatidylinositol-anchor biosynthesis. Transfers the first alpha-1,4-mannose to GlcN-acyl-PI during GPI precursor assembly. Required for cell wall integrity.</text>
</comment>
<keyword evidence="6 13" id="KW-0328">Glycosyltransferase</keyword>
<evidence type="ECO:0000256" key="13">
    <source>
        <dbReference type="RuleBase" id="RU365064"/>
    </source>
</evidence>
<keyword evidence="5 13" id="KW-0337">GPI-anchor biosynthesis</keyword>
<evidence type="ECO:0000256" key="9">
    <source>
        <dbReference type="ARBA" id="ARBA00022824"/>
    </source>
</evidence>
<evidence type="ECO:0000313" key="14">
    <source>
        <dbReference type="EMBL" id="KIM21618.1"/>
    </source>
</evidence>
<evidence type="ECO:0000313" key="15">
    <source>
        <dbReference type="Proteomes" id="UP000054097"/>
    </source>
</evidence>
<dbReference type="GO" id="GO:0006506">
    <property type="term" value="P:GPI anchor biosynthetic process"/>
    <property type="evidence" value="ECO:0007669"/>
    <property type="project" value="UniProtKB-UniPathway"/>
</dbReference>
<dbReference type="GO" id="GO:0051751">
    <property type="term" value="F:alpha-1,4-mannosyltransferase activity"/>
    <property type="evidence" value="ECO:0007669"/>
    <property type="project" value="InterPro"/>
</dbReference>
<evidence type="ECO:0000256" key="12">
    <source>
        <dbReference type="ARBA" id="ARBA00025399"/>
    </source>
</evidence>
<keyword evidence="11 13" id="KW-0472">Membrane</keyword>
<proteinExistence type="inferred from homology"/>
<dbReference type="PANTHER" id="PTHR12886:SF0">
    <property type="entry name" value="GPI MANNOSYLTRANSFERASE 1"/>
    <property type="match status" value="1"/>
</dbReference>
<feature type="transmembrane region" description="Helical" evidence="13">
    <location>
        <begin position="331"/>
        <end position="350"/>
    </location>
</feature>
<dbReference type="PANTHER" id="PTHR12886">
    <property type="entry name" value="PIG-M MANNOSYLTRANSFERASE"/>
    <property type="match status" value="1"/>
</dbReference>
<evidence type="ECO:0000256" key="4">
    <source>
        <dbReference type="ARBA" id="ARBA00013797"/>
    </source>
</evidence>
<keyword evidence="8 13" id="KW-0812">Transmembrane</keyword>
<dbReference type="Pfam" id="PF05007">
    <property type="entry name" value="Mannosyl_trans"/>
    <property type="match status" value="2"/>
</dbReference>
<dbReference type="InterPro" id="IPR007704">
    <property type="entry name" value="PIG-M"/>
</dbReference>
<dbReference type="GO" id="GO:1990529">
    <property type="term" value="C:glycosylphosphatidylinositol-mannosyltransferase I complex"/>
    <property type="evidence" value="ECO:0007669"/>
    <property type="project" value="TreeGrafter"/>
</dbReference>
<dbReference type="AlphaFoldDB" id="A0A0C2W5C4"/>
<evidence type="ECO:0000256" key="5">
    <source>
        <dbReference type="ARBA" id="ARBA00022502"/>
    </source>
</evidence>
<reference evidence="14 15" key="1">
    <citation type="submission" date="2014-04" db="EMBL/GenBank/DDBJ databases">
        <authorList>
            <consortium name="DOE Joint Genome Institute"/>
            <person name="Kuo A."/>
            <person name="Zuccaro A."/>
            <person name="Kohler A."/>
            <person name="Nagy L.G."/>
            <person name="Floudas D."/>
            <person name="Copeland A."/>
            <person name="Barry K.W."/>
            <person name="Cichocki N."/>
            <person name="Veneault-Fourrey C."/>
            <person name="LaButti K."/>
            <person name="Lindquist E.A."/>
            <person name="Lipzen A."/>
            <person name="Lundell T."/>
            <person name="Morin E."/>
            <person name="Murat C."/>
            <person name="Sun H."/>
            <person name="Tunlid A."/>
            <person name="Henrissat B."/>
            <person name="Grigoriev I.V."/>
            <person name="Hibbett D.S."/>
            <person name="Martin F."/>
            <person name="Nordberg H.P."/>
            <person name="Cantor M.N."/>
            <person name="Hua S.X."/>
        </authorList>
    </citation>
    <scope>NUCLEOTIDE SEQUENCE [LARGE SCALE GENOMIC DNA]</scope>
    <source>
        <strain evidence="14 15">MAFF 305830</strain>
    </source>
</reference>
<keyword evidence="10 13" id="KW-1133">Transmembrane helix</keyword>
<protein>
    <recommendedName>
        <fullName evidence="4 13">GPI mannosyltransferase 1</fullName>
        <ecNumber evidence="13">2.4.1.-</ecNumber>
    </recommendedName>
    <alternativeName>
        <fullName evidence="13">GPI mannosyltransferase I</fullName>
    </alternativeName>
</protein>
<evidence type="ECO:0000256" key="1">
    <source>
        <dbReference type="ARBA" id="ARBA00004477"/>
    </source>
</evidence>
<keyword evidence="15" id="KW-1185">Reference proteome</keyword>
<evidence type="ECO:0000256" key="2">
    <source>
        <dbReference type="ARBA" id="ARBA00004687"/>
    </source>
</evidence>
<feature type="transmembrane region" description="Helical" evidence="13">
    <location>
        <begin position="440"/>
        <end position="460"/>
    </location>
</feature>
<dbReference type="GO" id="GO:0004376">
    <property type="term" value="F:GPI mannosyltransferase activity"/>
    <property type="evidence" value="ECO:0007669"/>
    <property type="project" value="InterPro"/>
</dbReference>
<dbReference type="STRING" id="933852.A0A0C2W5C4"/>
<reference evidence="15" key="2">
    <citation type="submission" date="2015-01" db="EMBL/GenBank/DDBJ databases">
        <title>Evolutionary Origins and Diversification of the Mycorrhizal Mutualists.</title>
        <authorList>
            <consortium name="DOE Joint Genome Institute"/>
            <consortium name="Mycorrhizal Genomics Consortium"/>
            <person name="Kohler A."/>
            <person name="Kuo A."/>
            <person name="Nagy L.G."/>
            <person name="Floudas D."/>
            <person name="Copeland A."/>
            <person name="Barry K.W."/>
            <person name="Cichocki N."/>
            <person name="Veneault-Fourrey C."/>
            <person name="LaButti K."/>
            <person name="Lindquist E.A."/>
            <person name="Lipzen A."/>
            <person name="Lundell T."/>
            <person name="Morin E."/>
            <person name="Murat C."/>
            <person name="Riley R."/>
            <person name="Ohm R."/>
            <person name="Sun H."/>
            <person name="Tunlid A."/>
            <person name="Henrissat B."/>
            <person name="Grigoriev I.V."/>
            <person name="Hibbett D.S."/>
            <person name="Martin F."/>
        </authorList>
    </citation>
    <scope>NUCLEOTIDE SEQUENCE [LARGE SCALE GENOMIC DNA]</scope>
    <source>
        <strain evidence="15">MAFF 305830</strain>
    </source>
</reference>
<organism evidence="14 15">
    <name type="scientific">Serendipita vermifera MAFF 305830</name>
    <dbReference type="NCBI Taxonomy" id="933852"/>
    <lineage>
        <taxon>Eukaryota</taxon>
        <taxon>Fungi</taxon>
        <taxon>Dikarya</taxon>
        <taxon>Basidiomycota</taxon>
        <taxon>Agaricomycotina</taxon>
        <taxon>Agaricomycetes</taxon>
        <taxon>Sebacinales</taxon>
        <taxon>Serendipitaceae</taxon>
        <taxon>Serendipita</taxon>
    </lineage>
</organism>
<comment type="caution">
    <text evidence="13">Lacks conserved residue(s) required for the propagation of feature annotation.</text>
</comment>
<name>A0A0C2W5C4_SERVB</name>
<keyword evidence="9 13" id="KW-0256">Endoplasmic reticulum</keyword>
<feature type="transmembrane region" description="Helical" evidence="13">
    <location>
        <begin position="258"/>
        <end position="277"/>
    </location>
</feature>
<evidence type="ECO:0000256" key="8">
    <source>
        <dbReference type="ARBA" id="ARBA00022692"/>
    </source>
</evidence>
<evidence type="ECO:0000256" key="10">
    <source>
        <dbReference type="ARBA" id="ARBA00022989"/>
    </source>
</evidence>
<evidence type="ECO:0000256" key="3">
    <source>
        <dbReference type="ARBA" id="ARBA00011071"/>
    </source>
</evidence>
<comment type="pathway">
    <text evidence="2 13">Glycolipid biosynthesis; glycosylphosphatidylinositol-anchor biosynthesis.</text>
</comment>
<comment type="subcellular location">
    <subcellularLocation>
        <location evidence="1 13">Endoplasmic reticulum membrane</location>
        <topology evidence="1 13">Multi-pass membrane protein</topology>
    </subcellularLocation>
</comment>
<sequence length="501" mass="56422">MPSVSSTSAQPPANPLSKLRFVHIVALSLVVRLALIVYAEYHDAHSVLKYTDVDYRVFSDAARFTLNPSDGNYARGSLGRDIPLGDPYTRATYRYTPLLALLLAPNEWIHPTFGKILFSLSDVLIGILLRRLQTAPSKGSHTALRGSPSSKWIARGLNRDEIVLTVIWMLNPLPANISTRGSAESLLGLMVIATLYFALQKRWTLCATLLGLSIHWKIYPIIYLSSLIPLVGAEDDDFHQIGLQYWIKWCTNRKRLQFAATTIFSFGVLSALMYLIWGYPFLQHSYLYHVGRTDHRHNFSVYFYPLYLGLVRQRPDGFIEAQSKLLSPAAFLPQVIISIGGGFYLAWSLLDGQIQKASQKTQGKEDPASSTLASDRSSKAVSIAQHQSLEHLPFIFLVQTFTFVTLNKVCTSQYFMWYLWFLPLVIPRLLPVPGAATGISVTRCIAMVVLWVGGQALWLSQGFRLEFLGEDVFLELWVSGLVMLGINAWLIVTLVQRYNWQ</sequence>
<dbReference type="OrthoDB" id="1741594at2759"/>